<organism evidence="2 3">
    <name type="scientific">Fibrella aquatilis</name>
    <dbReference type="NCBI Taxonomy" id="2817059"/>
    <lineage>
        <taxon>Bacteria</taxon>
        <taxon>Pseudomonadati</taxon>
        <taxon>Bacteroidota</taxon>
        <taxon>Cytophagia</taxon>
        <taxon>Cytophagales</taxon>
        <taxon>Spirosomataceae</taxon>
        <taxon>Fibrella</taxon>
    </lineage>
</organism>
<evidence type="ECO:0000313" key="2">
    <source>
        <dbReference type="EMBL" id="MBO0931476.1"/>
    </source>
</evidence>
<dbReference type="Pfam" id="PF00027">
    <property type="entry name" value="cNMP_binding"/>
    <property type="match status" value="1"/>
</dbReference>
<protein>
    <submittedName>
        <fullName evidence="2">Crp/Fnr family transcriptional regulator</fullName>
    </submittedName>
</protein>
<dbReference type="InterPro" id="IPR000595">
    <property type="entry name" value="cNMP-bd_dom"/>
</dbReference>
<dbReference type="Proteomes" id="UP000664795">
    <property type="component" value="Unassembled WGS sequence"/>
</dbReference>
<dbReference type="AlphaFoldDB" id="A0A939G7J1"/>
<reference evidence="2 3" key="1">
    <citation type="submission" date="2021-03" db="EMBL/GenBank/DDBJ databases">
        <title>Fibrella sp. HMF5036 genome sequencing and assembly.</title>
        <authorList>
            <person name="Kang H."/>
            <person name="Kim H."/>
            <person name="Bae S."/>
            <person name="Joh K."/>
        </authorList>
    </citation>
    <scope>NUCLEOTIDE SEQUENCE [LARGE SCALE GENOMIC DNA]</scope>
    <source>
        <strain evidence="2 3">HMF5036</strain>
    </source>
</reference>
<dbReference type="InterPro" id="IPR014710">
    <property type="entry name" value="RmlC-like_jellyroll"/>
</dbReference>
<sequence>MVSPKHQIDITTAFSEKIESSFAALLPYGRQKNVSKGTFIVEKNELCSKLFLVQDGVFRTYRETNDVEYTTGFSFRGDFDTSPFSFYYGLPATETIEAITNATILVIDRQDFWNVTRNNIDFQKGVYLLLAGYIELLENRLHENRSMTAEERYIHLKATQPEEIKKIPLHFIASYLGITKERLSRIRKKIA</sequence>
<keyword evidence="3" id="KW-1185">Reference proteome</keyword>
<dbReference type="EMBL" id="JAFMYU010000007">
    <property type="protein sequence ID" value="MBO0931476.1"/>
    <property type="molecule type" value="Genomic_DNA"/>
</dbReference>
<gene>
    <name evidence="2" type="ORF">J2I48_10750</name>
</gene>
<feature type="domain" description="Cyclic nucleotide-binding" evidence="1">
    <location>
        <begin position="13"/>
        <end position="115"/>
    </location>
</feature>
<accession>A0A939G7J1</accession>
<dbReference type="SUPFAM" id="SSF51206">
    <property type="entry name" value="cAMP-binding domain-like"/>
    <property type="match status" value="1"/>
</dbReference>
<comment type="caution">
    <text evidence="2">The sequence shown here is derived from an EMBL/GenBank/DDBJ whole genome shotgun (WGS) entry which is preliminary data.</text>
</comment>
<dbReference type="Gene3D" id="2.60.120.10">
    <property type="entry name" value="Jelly Rolls"/>
    <property type="match status" value="1"/>
</dbReference>
<dbReference type="CDD" id="cd00038">
    <property type="entry name" value="CAP_ED"/>
    <property type="match status" value="1"/>
</dbReference>
<evidence type="ECO:0000259" key="1">
    <source>
        <dbReference type="PROSITE" id="PS50042"/>
    </source>
</evidence>
<dbReference type="RefSeq" id="WP_207335448.1">
    <property type="nucleotide sequence ID" value="NZ_JAFMYU010000007.1"/>
</dbReference>
<dbReference type="InterPro" id="IPR018490">
    <property type="entry name" value="cNMP-bd_dom_sf"/>
</dbReference>
<name>A0A939G7J1_9BACT</name>
<evidence type="ECO:0000313" key="3">
    <source>
        <dbReference type="Proteomes" id="UP000664795"/>
    </source>
</evidence>
<dbReference type="PROSITE" id="PS50042">
    <property type="entry name" value="CNMP_BINDING_3"/>
    <property type="match status" value="1"/>
</dbReference>
<dbReference type="SMART" id="SM00100">
    <property type="entry name" value="cNMP"/>
    <property type="match status" value="1"/>
</dbReference>
<proteinExistence type="predicted"/>